<dbReference type="CDD" id="cd16913">
    <property type="entry name" value="YkuD_like"/>
    <property type="match status" value="1"/>
</dbReference>
<dbReference type="AlphaFoldDB" id="C4FKL2"/>
<keyword evidence="5" id="KW-0378">Hydrolase</keyword>
<feature type="active site" description="Proton donor/acceptor" evidence="9">
    <location>
        <position position="211"/>
    </location>
</feature>
<evidence type="ECO:0000256" key="9">
    <source>
        <dbReference type="PROSITE-ProRule" id="PRU01373"/>
    </source>
</evidence>
<dbReference type="OrthoDB" id="9787225at2"/>
<dbReference type="GO" id="GO:0016757">
    <property type="term" value="F:glycosyltransferase activity"/>
    <property type="evidence" value="ECO:0007669"/>
    <property type="project" value="UniProtKB-KW"/>
</dbReference>
<feature type="domain" description="L,D-TPase catalytic" evidence="10">
    <location>
        <begin position="117"/>
        <end position="253"/>
    </location>
</feature>
<dbReference type="Proteomes" id="UP000005540">
    <property type="component" value="Unassembled WGS sequence"/>
</dbReference>
<evidence type="ECO:0000256" key="7">
    <source>
        <dbReference type="ARBA" id="ARBA00022984"/>
    </source>
</evidence>
<dbReference type="InterPro" id="IPR005490">
    <property type="entry name" value="LD_TPept_cat_dom"/>
</dbReference>
<comment type="pathway">
    <text evidence="1 9">Cell wall biogenesis; peptidoglycan biosynthesis.</text>
</comment>
<dbReference type="InterPro" id="IPR050979">
    <property type="entry name" value="LD-transpeptidase"/>
</dbReference>
<evidence type="ECO:0000313" key="12">
    <source>
        <dbReference type="Proteomes" id="UP000005540"/>
    </source>
</evidence>
<reference evidence="11 12" key="1">
    <citation type="submission" date="2009-04" db="EMBL/GenBank/DDBJ databases">
        <authorList>
            <person name="Reysenbach A.-L."/>
            <person name="Heidelberg J.F."/>
            <person name="Nelson W.C."/>
        </authorList>
    </citation>
    <scope>NUCLEOTIDE SEQUENCE [LARGE SCALE GENOMIC DNA]</scope>
    <source>
        <strain evidence="11 12">SS-5</strain>
    </source>
</reference>
<accession>C4FKL2</accession>
<dbReference type="PANTHER" id="PTHR30582">
    <property type="entry name" value="L,D-TRANSPEPTIDASE"/>
    <property type="match status" value="1"/>
</dbReference>
<gene>
    <name evidence="11" type="ORF">SULYE_1112</name>
</gene>
<evidence type="ECO:0000259" key="10">
    <source>
        <dbReference type="PROSITE" id="PS52029"/>
    </source>
</evidence>
<dbReference type="GO" id="GO:0071555">
    <property type="term" value="P:cell wall organization"/>
    <property type="evidence" value="ECO:0007669"/>
    <property type="project" value="UniProtKB-UniRule"/>
</dbReference>
<evidence type="ECO:0000256" key="3">
    <source>
        <dbReference type="ARBA" id="ARBA00022676"/>
    </source>
</evidence>
<sequence length="254" mass="29361">MRLKFFIVLLLGVFIFDKSLSQEPKYYGWDFKVIKIKDHYYLLNQEVFKLKENGEFGENYVYKVEEDTNFVDLAYKLKVSYYELKEANKSVNPFKVEKGTVITIPLKKKLPENFNYNTVYVSLKDKRLYYPIKLEDGDYVITFPVGTGDEEYPTPTGEFTITEKKVNPDWIVPPSARANNPKLPPVVPFGSPENGLGTRALRLNKSSYMIHGTSKRSEKGVGMKISYGCVVLRNDDIERLYDLVDLNTKVVIFE</sequence>
<protein>
    <submittedName>
        <fullName evidence="11">ErfK/YbiS/YcfS/YnhG family protein</fullName>
    </submittedName>
</protein>
<dbReference type="InterPro" id="IPR038063">
    <property type="entry name" value="Transpep_catalytic_dom"/>
</dbReference>
<keyword evidence="6 9" id="KW-0133">Cell shape</keyword>
<evidence type="ECO:0000256" key="2">
    <source>
        <dbReference type="ARBA" id="ARBA00005992"/>
    </source>
</evidence>
<dbReference type="GO" id="GO:0008360">
    <property type="term" value="P:regulation of cell shape"/>
    <property type="evidence" value="ECO:0007669"/>
    <property type="project" value="UniProtKB-UniRule"/>
</dbReference>
<dbReference type="Pfam" id="PF03734">
    <property type="entry name" value="YkuD"/>
    <property type="match status" value="1"/>
</dbReference>
<dbReference type="UniPathway" id="UPA00219"/>
<dbReference type="EMBL" id="ABZS01000103">
    <property type="protein sequence ID" value="EEP60388.1"/>
    <property type="molecule type" value="Genomic_DNA"/>
</dbReference>
<dbReference type="PROSITE" id="PS52029">
    <property type="entry name" value="LD_TPASE"/>
    <property type="match status" value="1"/>
</dbReference>
<dbReference type="GO" id="GO:0018104">
    <property type="term" value="P:peptidoglycan-protein cross-linking"/>
    <property type="evidence" value="ECO:0007669"/>
    <property type="project" value="TreeGrafter"/>
</dbReference>
<dbReference type="PANTHER" id="PTHR30582:SF24">
    <property type="entry name" value="L,D-TRANSPEPTIDASE ERFK_SRFK-RELATED"/>
    <property type="match status" value="1"/>
</dbReference>
<evidence type="ECO:0000256" key="4">
    <source>
        <dbReference type="ARBA" id="ARBA00022679"/>
    </source>
</evidence>
<organism evidence="11 12">
    <name type="scientific">Sulfurihydrogenibium yellowstonense SS-5</name>
    <dbReference type="NCBI Taxonomy" id="432331"/>
    <lineage>
        <taxon>Bacteria</taxon>
        <taxon>Pseudomonadati</taxon>
        <taxon>Aquificota</taxon>
        <taxon>Aquificia</taxon>
        <taxon>Aquificales</taxon>
        <taxon>Hydrogenothermaceae</taxon>
        <taxon>Sulfurihydrogenibium</taxon>
    </lineage>
</organism>
<evidence type="ECO:0000313" key="11">
    <source>
        <dbReference type="EMBL" id="EEP60388.1"/>
    </source>
</evidence>
<keyword evidence="4" id="KW-0808">Transferase</keyword>
<dbReference type="GO" id="GO:0071972">
    <property type="term" value="F:peptidoglycan L,D-transpeptidase activity"/>
    <property type="evidence" value="ECO:0007669"/>
    <property type="project" value="TreeGrafter"/>
</dbReference>
<evidence type="ECO:0000256" key="8">
    <source>
        <dbReference type="ARBA" id="ARBA00023316"/>
    </source>
</evidence>
<dbReference type="RefSeq" id="WP_007547213.1">
    <property type="nucleotide sequence ID" value="NZ_ABZS01000103.1"/>
</dbReference>
<proteinExistence type="inferred from homology"/>
<dbReference type="SUPFAM" id="SSF141523">
    <property type="entry name" value="L,D-transpeptidase catalytic domain-like"/>
    <property type="match status" value="1"/>
</dbReference>
<keyword evidence="3" id="KW-0328">Glycosyltransferase</keyword>
<keyword evidence="12" id="KW-1185">Reference proteome</keyword>
<dbReference type="Gene3D" id="2.40.440.10">
    <property type="entry name" value="L,D-transpeptidase catalytic domain-like"/>
    <property type="match status" value="1"/>
</dbReference>
<evidence type="ECO:0000256" key="6">
    <source>
        <dbReference type="ARBA" id="ARBA00022960"/>
    </source>
</evidence>
<feature type="active site" description="Nucleophile" evidence="9">
    <location>
        <position position="229"/>
    </location>
</feature>
<name>C4FKL2_9AQUI</name>
<comment type="caution">
    <text evidence="11">The sequence shown here is derived from an EMBL/GenBank/DDBJ whole genome shotgun (WGS) entry which is preliminary data.</text>
</comment>
<evidence type="ECO:0000256" key="1">
    <source>
        <dbReference type="ARBA" id="ARBA00004752"/>
    </source>
</evidence>
<dbReference type="GO" id="GO:0005576">
    <property type="term" value="C:extracellular region"/>
    <property type="evidence" value="ECO:0007669"/>
    <property type="project" value="TreeGrafter"/>
</dbReference>
<comment type="similarity">
    <text evidence="2">Belongs to the YkuD family.</text>
</comment>
<keyword evidence="7 9" id="KW-0573">Peptidoglycan synthesis</keyword>
<evidence type="ECO:0000256" key="5">
    <source>
        <dbReference type="ARBA" id="ARBA00022801"/>
    </source>
</evidence>
<keyword evidence="8 9" id="KW-0961">Cell wall biogenesis/degradation</keyword>